<dbReference type="InterPro" id="IPR040256">
    <property type="entry name" value="At4g02000-like"/>
</dbReference>
<accession>A0AAV0I5G5</accession>
<name>A0AAV0I5G5_9ROSI</name>
<evidence type="ECO:0000313" key="3">
    <source>
        <dbReference type="EMBL" id="CAI0391988.1"/>
    </source>
</evidence>
<evidence type="ECO:0000256" key="1">
    <source>
        <dbReference type="SAM" id="MobiDB-lite"/>
    </source>
</evidence>
<keyword evidence="4" id="KW-1185">Reference proteome</keyword>
<evidence type="ECO:0000259" key="2">
    <source>
        <dbReference type="Pfam" id="PF14111"/>
    </source>
</evidence>
<dbReference type="PANTHER" id="PTHR31286:SF99">
    <property type="entry name" value="DUF4283 DOMAIN-CONTAINING PROTEIN"/>
    <property type="match status" value="1"/>
</dbReference>
<dbReference type="InterPro" id="IPR025558">
    <property type="entry name" value="DUF4283"/>
</dbReference>
<feature type="domain" description="DUF4283" evidence="2">
    <location>
        <begin position="34"/>
        <end position="114"/>
    </location>
</feature>
<protein>
    <recommendedName>
        <fullName evidence="2">DUF4283 domain-containing protein</fullName>
    </recommendedName>
</protein>
<gene>
    <name evidence="3" type="ORF">LITE_LOCUS7356</name>
</gene>
<dbReference type="Pfam" id="PF14111">
    <property type="entry name" value="DUF4283"/>
    <property type="match status" value="1"/>
</dbReference>
<dbReference type="PANTHER" id="PTHR31286">
    <property type="entry name" value="GLYCINE-RICH CELL WALL STRUCTURAL PROTEIN 1.8-LIKE"/>
    <property type="match status" value="1"/>
</dbReference>
<dbReference type="Proteomes" id="UP001154282">
    <property type="component" value="Unassembled WGS sequence"/>
</dbReference>
<feature type="region of interest" description="Disordered" evidence="1">
    <location>
        <begin position="252"/>
        <end position="280"/>
    </location>
</feature>
<sequence length="365" mass="40987">MREDGLESGEDGEDDPICPNISFSAAEERRYCRELRSALVVKVLGRSSSYTVVSRKLNAIWAKAGTIQVASAKNGYFLVRFTSGIHYDRAFTGGPWIVGDHYLTVHTWDKSFNPYNHEISSTLVWARLLDIPAQYFHTEAVMKIGKRIGKPLRVDQATSTGARLDYARVCVQVDLTKPLLSQFRIHGIKYFIQYEGLDKICLKCGKFFDHIGCPCSFPEVQQGEGGTKPPETPSEPEPEKVYGVWMIAKKKPRAGRQENNSKGKQIAQHETQNKVPHQSGSRFTALVNEEVMEEDGAQVVDTTQERPKHGRGHGRVLFIPSVFCKVTWENLNCRGRNTPVPRKTRSLPRGDTTVFQSCSARVSVV</sequence>
<dbReference type="AlphaFoldDB" id="A0AAV0I5G5"/>
<comment type="caution">
    <text evidence="3">The sequence shown here is derived from an EMBL/GenBank/DDBJ whole genome shotgun (WGS) entry which is preliminary data.</text>
</comment>
<proteinExistence type="predicted"/>
<organism evidence="3 4">
    <name type="scientific">Linum tenue</name>
    <dbReference type="NCBI Taxonomy" id="586396"/>
    <lineage>
        <taxon>Eukaryota</taxon>
        <taxon>Viridiplantae</taxon>
        <taxon>Streptophyta</taxon>
        <taxon>Embryophyta</taxon>
        <taxon>Tracheophyta</taxon>
        <taxon>Spermatophyta</taxon>
        <taxon>Magnoliopsida</taxon>
        <taxon>eudicotyledons</taxon>
        <taxon>Gunneridae</taxon>
        <taxon>Pentapetalae</taxon>
        <taxon>rosids</taxon>
        <taxon>fabids</taxon>
        <taxon>Malpighiales</taxon>
        <taxon>Linaceae</taxon>
        <taxon>Linum</taxon>
    </lineage>
</organism>
<feature type="compositionally biased region" description="Polar residues" evidence="1">
    <location>
        <begin position="262"/>
        <end position="280"/>
    </location>
</feature>
<dbReference type="EMBL" id="CAMGYJ010000003">
    <property type="protein sequence ID" value="CAI0391988.1"/>
    <property type="molecule type" value="Genomic_DNA"/>
</dbReference>
<evidence type="ECO:0000313" key="4">
    <source>
        <dbReference type="Proteomes" id="UP001154282"/>
    </source>
</evidence>
<reference evidence="3" key="1">
    <citation type="submission" date="2022-08" db="EMBL/GenBank/DDBJ databases">
        <authorList>
            <person name="Gutierrez-Valencia J."/>
        </authorList>
    </citation>
    <scope>NUCLEOTIDE SEQUENCE</scope>
</reference>